<protein>
    <submittedName>
        <fullName evidence="5">MarR family transcriptional regulator</fullName>
    </submittedName>
</protein>
<dbReference type="PANTHER" id="PTHR42756:SF1">
    <property type="entry name" value="TRANSCRIPTIONAL REPRESSOR OF EMRAB OPERON"/>
    <property type="match status" value="1"/>
</dbReference>
<dbReference type="InterPro" id="IPR036390">
    <property type="entry name" value="WH_DNA-bd_sf"/>
</dbReference>
<dbReference type="PROSITE" id="PS01117">
    <property type="entry name" value="HTH_MARR_1"/>
    <property type="match status" value="1"/>
</dbReference>
<dbReference type="Gene3D" id="1.10.10.10">
    <property type="entry name" value="Winged helix-like DNA-binding domain superfamily/Winged helix DNA-binding domain"/>
    <property type="match status" value="1"/>
</dbReference>
<keyword evidence="2" id="KW-0238">DNA-binding</keyword>
<dbReference type="InterPro" id="IPR000835">
    <property type="entry name" value="HTH_MarR-typ"/>
</dbReference>
<dbReference type="EMBL" id="QWVT01000067">
    <property type="protein sequence ID" value="RID81444.1"/>
    <property type="molecule type" value="Genomic_DNA"/>
</dbReference>
<dbReference type="Pfam" id="PF01047">
    <property type="entry name" value="MarR"/>
    <property type="match status" value="1"/>
</dbReference>
<dbReference type="SUPFAM" id="SSF46785">
    <property type="entry name" value="Winged helix' DNA-binding domain"/>
    <property type="match status" value="1"/>
</dbReference>
<evidence type="ECO:0000256" key="2">
    <source>
        <dbReference type="ARBA" id="ARBA00023125"/>
    </source>
</evidence>
<evidence type="ECO:0000259" key="4">
    <source>
        <dbReference type="PROSITE" id="PS50995"/>
    </source>
</evidence>
<evidence type="ECO:0000256" key="3">
    <source>
        <dbReference type="ARBA" id="ARBA00023163"/>
    </source>
</evidence>
<dbReference type="PROSITE" id="PS50995">
    <property type="entry name" value="HTH_MARR_2"/>
    <property type="match status" value="1"/>
</dbReference>
<evidence type="ECO:0000313" key="5">
    <source>
        <dbReference type="EMBL" id="RID81444.1"/>
    </source>
</evidence>
<dbReference type="PANTHER" id="PTHR42756">
    <property type="entry name" value="TRANSCRIPTIONAL REGULATOR, MARR"/>
    <property type="match status" value="1"/>
</dbReference>
<name>A0A398AWL1_9BACI</name>
<dbReference type="AlphaFoldDB" id="A0A398AWL1"/>
<dbReference type="SMART" id="SM00347">
    <property type="entry name" value="HTH_MARR"/>
    <property type="match status" value="1"/>
</dbReference>
<reference evidence="5 6" key="1">
    <citation type="submission" date="2018-08" db="EMBL/GenBank/DDBJ databases">
        <title>Bacillus jemisoniae sp. nov., Bacillus chryseoplanitiae sp. nov., Bacillus resnikiae sp. nov., and Bacillus frankliniae sp. nov., isolated from Viking spacecraft and associated surfaces.</title>
        <authorList>
            <person name="Seuylemezian A."/>
            <person name="Vaishampayan P."/>
        </authorList>
    </citation>
    <scope>NUCLEOTIDE SEQUENCE [LARGE SCALE GENOMIC DNA]</scope>
    <source>
        <strain evidence="5 6">JJ-247</strain>
    </source>
</reference>
<keyword evidence="6" id="KW-1185">Reference proteome</keyword>
<gene>
    <name evidence="5" type="ORF">D1970_21860</name>
</gene>
<keyword evidence="1" id="KW-0805">Transcription regulation</keyword>
<comment type="caution">
    <text evidence="5">The sequence shown here is derived from an EMBL/GenBank/DDBJ whole genome shotgun (WGS) entry which is preliminary data.</text>
</comment>
<evidence type="ECO:0000313" key="6">
    <source>
        <dbReference type="Proteomes" id="UP000265816"/>
    </source>
</evidence>
<dbReference type="GO" id="GO:0003700">
    <property type="term" value="F:DNA-binding transcription factor activity"/>
    <property type="evidence" value="ECO:0007669"/>
    <property type="project" value="InterPro"/>
</dbReference>
<dbReference type="InterPro" id="IPR036388">
    <property type="entry name" value="WH-like_DNA-bd_sf"/>
</dbReference>
<proteinExistence type="predicted"/>
<dbReference type="OrthoDB" id="9799747at2"/>
<keyword evidence="3" id="KW-0804">Transcription</keyword>
<dbReference type="PRINTS" id="PR00598">
    <property type="entry name" value="HTHMARR"/>
</dbReference>
<dbReference type="InterPro" id="IPR023187">
    <property type="entry name" value="Tscrpt_reg_MarR-type_CS"/>
</dbReference>
<sequence>MRLEMAEEKLSLTEFAVLEVLYMKGRQTIQQVGSNVLISSGSMTYIIDKLETRGLLARSSCPSDRRAIYLALTAEGKSVMESIMPKHKESIDYIFDSLHDDEAEILVRLLKKISSRVEE</sequence>
<accession>A0A398AWL1</accession>
<organism evidence="5 6">
    <name type="scientific">Mesobacillus zeae</name>
    <dbReference type="NCBI Taxonomy" id="1917180"/>
    <lineage>
        <taxon>Bacteria</taxon>
        <taxon>Bacillati</taxon>
        <taxon>Bacillota</taxon>
        <taxon>Bacilli</taxon>
        <taxon>Bacillales</taxon>
        <taxon>Bacillaceae</taxon>
        <taxon>Mesobacillus</taxon>
    </lineage>
</organism>
<dbReference type="GO" id="GO:0003677">
    <property type="term" value="F:DNA binding"/>
    <property type="evidence" value="ECO:0007669"/>
    <property type="project" value="UniProtKB-KW"/>
</dbReference>
<feature type="domain" description="HTH marR-type" evidence="4">
    <location>
        <begin position="1"/>
        <end position="115"/>
    </location>
</feature>
<evidence type="ECO:0000256" key="1">
    <source>
        <dbReference type="ARBA" id="ARBA00023015"/>
    </source>
</evidence>
<dbReference type="Proteomes" id="UP000265816">
    <property type="component" value="Unassembled WGS sequence"/>
</dbReference>